<dbReference type="Pfam" id="PF02720">
    <property type="entry name" value="DUF222"/>
    <property type="match status" value="1"/>
</dbReference>
<organism evidence="3 4">
    <name type="scientific">Auraticoccus cholistanensis</name>
    <dbReference type="NCBI Taxonomy" id="2656650"/>
    <lineage>
        <taxon>Bacteria</taxon>
        <taxon>Bacillati</taxon>
        <taxon>Actinomycetota</taxon>
        <taxon>Actinomycetes</taxon>
        <taxon>Propionibacteriales</taxon>
        <taxon>Propionibacteriaceae</taxon>
        <taxon>Auraticoccus</taxon>
    </lineage>
</organism>
<dbReference type="Proteomes" id="UP000435304">
    <property type="component" value="Unassembled WGS sequence"/>
</dbReference>
<accession>A0A6A9V169</accession>
<dbReference type="GO" id="GO:0003676">
    <property type="term" value="F:nucleic acid binding"/>
    <property type="evidence" value="ECO:0007669"/>
    <property type="project" value="InterPro"/>
</dbReference>
<dbReference type="InterPro" id="IPR003615">
    <property type="entry name" value="HNH_nuc"/>
</dbReference>
<evidence type="ECO:0000259" key="2">
    <source>
        <dbReference type="SMART" id="SM00507"/>
    </source>
</evidence>
<protein>
    <submittedName>
        <fullName evidence="3">DUF222 domain-containing protein</fullName>
    </submittedName>
</protein>
<name>A0A6A9V169_9ACTN</name>
<dbReference type="SMART" id="SM00507">
    <property type="entry name" value="HNHc"/>
    <property type="match status" value="1"/>
</dbReference>
<proteinExistence type="inferred from homology"/>
<feature type="domain" description="HNH nuclease" evidence="2">
    <location>
        <begin position="319"/>
        <end position="371"/>
    </location>
</feature>
<dbReference type="Pfam" id="PF01844">
    <property type="entry name" value="HNH"/>
    <property type="match status" value="1"/>
</dbReference>
<comment type="caution">
    <text evidence="3">The sequence shown here is derived from an EMBL/GenBank/DDBJ whole genome shotgun (WGS) entry which is preliminary data.</text>
</comment>
<evidence type="ECO:0000313" key="4">
    <source>
        <dbReference type="Proteomes" id="UP000435304"/>
    </source>
</evidence>
<dbReference type="Gene3D" id="1.10.30.50">
    <property type="match status" value="1"/>
</dbReference>
<dbReference type="RefSeq" id="WP_156610134.1">
    <property type="nucleotide sequence ID" value="NZ_WPCU01000007.1"/>
</dbReference>
<dbReference type="GO" id="GO:0008270">
    <property type="term" value="F:zinc ion binding"/>
    <property type="evidence" value="ECO:0007669"/>
    <property type="project" value="InterPro"/>
</dbReference>
<gene>
    <name evidence="3" type="ORF">GC722_11110</name>
</gene>
<dbReference type="AlphaFoldDB" id="A0A6A9V169"/>
<dbReference type="InterPro" id="IPR002711">
    <property type="entry name" value="HNH"/>
</dbReference>
<sequence length="407" mass="44099">MEPATEPTVGSGCCGPDLGRLTRARRAAARAEFVLWCEVLRFLDEARAELEATDPSPHRGATGSGCAVLDVAQTLGLSELAVEVVESVARGVRRRLPALWRAFGRGDVDAQRVRTISQVLDRAESDALVELLDGRAVDYAASHTAAELRVWLRRWHARLEPGQTTAAAASARDRRRVEVVHGDDAMSWVSAYLPTPVAVAVEHRLSSAARALPAVDPGTGECDERTLEQKRADLLGCWLTGGPGSRPDVRAEVAISIDATDLAGLTDGPGVVRGLGLPVPAAWVRELAASPTTLFRRLVLDPVGEVMDTTSLGYQPPEALRTALQWRDGLCRVAGCQVPADRTDLDHQRPWGRGGPTAADNLRSLCRRHHRMKSHGHLAARHYRPPTRYRERAPALPPVEVDLVHAA</sequence>
<comment type="similarity">
    <text evidence="1">Belongs to the Rv1128c/1148c/1588c/1702c/1945/3466 family.</text>
</comment>
<keyword evidence="4" id="KW-1185">Reference proteome</keyword>
<dbReference type="EMBL" id="WPCU01000007">
    <property type="protein sequence ID" value="MVA76570.1"/>
    <property type="molecule type" value="Genomic_DNA"/>
</dbReference>
<evidence type="ECO:0000256" key="1">
    <source>
        <dbReference type="ARBA" id="ARBA00023450"/>
    </source>
</evidence>
<reference evidence="3 4" key="1">
    <citation type="submission" date="2019-12" db="EMBL/GenBank/DDBJ databases">
        <title>Auraticoccus cholistani sp. nov., an actinomycete isolated from soil of Cholistan desert.</title>
        <authorList>
            <person name="Cheema M.T."/>
        </authorList>
    </citation>
    <scope>NUCLEOTIDE SEQUENCE [LARGE SCALE GENOMIC DNA]</scope>
    <source>
        <strain evidence="3 4">F435</strain>
    </source>
</reference>
<evidence type="ECO:0000313" key="3">
    <source>
        <dbReference type="EMBL" id="MVA76570.1"/>
    </source>
</evidence>
<dbReference type="GO" id="GO:0004519">
    <property type="term" value="F:endonuclease activity"/>
    <property type="evidence" value="ECO:0007669"/>
    <property type="project" value="InterPro"/>
</dbReference>
<dbReference type="InterPro" id="IPR003870">
    <property type="entry name" value="DUF222"/>
</dbReference>
<dbReference type="CDD" id="cd00085">
    <property type="entry name" value="HNHc"/>
    <property type="match status" value="1"/>
</dbReference>